<comment type="caution">
    <text evidence="1">The sequence shown here is derived from an EMBL/GenBank/DDBJ whole genome shotgun (WGS) entry which is preliminary data.</text>
</comment>
<keyword evidence="2" id="KW-1185">Reference proteome</keyword>
<evidence type="ECO:0000313" key="1">
    <source>
        <dbReference type="EMBL" id="KAK2099402.1"/>
    </source>
</evidence>
<sequence length="50" mass="5903">PGFKVQRYSEPELLNTPLYWLNNLNGLSDEIQHKIQPRPKTYQTLHHVGM</sequence>
<dbReference type="EMBL" id="JASSZA010000010">
    <property type="protein sequence ID" value="KAK2099402.1"/>
    <property type="molecule type" value="Genomic_DNA"/>
</dbReference>
<dbReference type="Proteomes" id="UP001266305">
    <property type="component" value="Unassembled WGS sequence"/>
</dbReference>
<protein>
    <submittedName>
        <fullName evidence="1">Uncharacterized protein</fullName>
    </submittedName>
</protein>
<feature type="non-terminal residue" evidence="1">
    <location>
        <position position="1"/>
    </location>
</feature>
<gene>
    <name evidence="1" type="ORF">P7K49_020750</name>
</gene>
<accession>A0ABQ9UQR6</accession>
<name>A0ABQ9UQR6_SAGOE</name>
<reference evidence="1 2" key="1">
    <citation type="submission" date="2023-05" db="EMBL/GenBank/DDBJ databases">
        <title>B98-5 Cell Line De Novo Hybrid Assembly: An Optical Mapping Approach.</title>
        <authorList>
            <person name="Kananen K."/>
            <person name="Auerbach J.A."/>
            <person name="Kautto E."/>
            <person name="Blachly J.S."/>
        </authorList>
    </citation>
    <scope>NUCLEOTIDE SEQUENCE [LARGE SCALE GENOMIC DNA]</scope>
    <source>
        <strain evidence="1">B95-8</strain>
        <tissue evidence="1">Cell line</tissue>
    </source>
</reference>
<organism evidence="1 2">
    <name type="scientific">Saguinus oedipus</name>
    <name type="common">Cotton-top tamarin</name>
    <name type="synonym">Oedipomidas oedipus</name>
    <dbReference type="NCBI Taxonomy" id="9490"/>
    <lineage>
        <taxon>Eukaryota</taxon>
        <taxon>Metazoa</taxon>
        <taxon>Chordata</taxon>
        <taxon>Craniata</taxon>
        <taxon>Vertebrata</taxon>
        <taxon>Euteleostomi</taxon>
        <taxon>Mammalia</taxon>
        <taxon>Eutheria</taxon>
        <taxon>Euarchontoglires</taxon>
        <taxon>Primates</taxon>
        <taxon>Haplorrhini</taxon>
        <taxon>Platyrrhini</taxon>
        <taxon>Cebidae</taxon>
        <taxon>Callitrichinae</taxon>
        <taxon>Saguinus</taxon>
    </lineage>
</organism>
<proteinExistence type="predicted"/>
<evidence type="ECO:0000313" key="2">
    <source>
        <dbReference type="Proteomes" id="UP001266305"/>
    </source>
</evidence>